<reference evidence="7 8" key="1">
    <citation type="journal article" date="2008" name="PLoS Genet.">
        <title>Genomic islands in the pathogenic filamentous fungus Aspergillus fumigatus.</title>
        <authorList>
            <person name="Fedorova N.D."/>
            <person name="Khaldi N."/>
            <person name="Joardar V.S."/>
            <person name="Maiti R."/>
            <person name="Amedeo P."/>
            <person name="Anderson M.J."/>
            <person name="Crabtree J."/>
            <person name="Silva J.C."/>
            <person name="Badger J.H."/>
            <person name="Albarraq A."/>
            <person name="Angiuoli S."/>
            <person name="Bussey H."/>
            <person name="Bowyer P."/>
            <person name="Cotty P.J."/>
            <person name="Dyer P.S."/>
            <person name="Egan A."/>
            <person name="Galens K."/>
            <person name="Fraser-Liggett C.M."/>
            <person name="Haas B.J."/>
            <person name="Inman J.M."/>
            <person name="Kent R."/>
            <person name="Lemieux S."/>
            <person name="Malavazi I."/>
            <person name="Orvis J."/>
            <person name="Roemer T."/>
            <person name="Ronning C.M."/>
            <person name="Sundaram J.P."/>
            <person name="Sutton G."/>
            <person name="Turner G."/>
            <person name="Venter J.C."/>
            <person name="White O.R."/>
            <person name="Whitty B.R."/>
            <person name="Youngman P."/>
            <person name="Wolfe K.H."/>
            <person name="Goldman G.H."/>
            <person name="Wortman J.R."/>
            <person name="Jiang B."/>
            <person name="Denning D.W."/>
            <person name="Nierman W.C."/>
        </authorList>
    </citation>
    <scope>NUCLEOTIDE SEQUENCE [LARGE SCALE GENOMIC DNA]</scope>
    <source>
        <strain evidence="8">CBS 144.89 / FGSC A1163 / CEA10</strain>
    </source>
</reference>
<accession>B0Y5U7</accession>
<dbReference type="InterPro" id="IPR000467">
    <property type="entry name" value="G_patch_dom"/>
</dbReference>
<dbReference type="Pfam" id="PF12656">
    <property type="entry name" value="G-patch_2"/>
    <property type="match status" value="1"/>
</dbReference>
<dbReference type="GO" id="GO:0003676">
    <property type="term" value="F:nucleic acid binding"/>
    <property type="evidence" value="ECO:0007669"/>
    <property type="project" value="InterPro"/>
</dbReference>
<evidence type="ECO:0000256" key="4">
    <source>
        <dbReference type="RuleBase" id="RU369096"/>
    </source>
</evidence>
<comment type="similarity">
    <text evidence="2 4">Belongs to the SPP2 family.</text>
</comment>
<evidence type="ECO:0000259" key="6">
    <source>
        <dbReference type="PROSITE" id="PS50174"/>
    </source>
</evidence>
<dbReference type="OrthoDB" id="5577072at2759"/>
<dbReference type="EMBL" id="DS499598">
    <property type="protein sequence ID" value="EDP50132.1"/>
    <property type="molecule type" value="Genomic_DNA"/>
</dbReference>
<keyword evidence="3 4" id="KW-0539">Nucleus</keyword>
<feature type="region of interest" description="Disordered" evidence="5">
    <location>
        <begin position="1"/>
        <end position="90"/>
    </location>
</feature>
<gene>
    <name evidence="7" type="ORF">AFUB_064640</name>
</gene>
<evidence type="ECO:0000313" key="8">
    <source>
        <dbReference type="Proteomes" id="UP000001699"/>
    </source>
</evidence>
<comment type="subcellular location">
    <subcellularLocation>
        <location evidence="1 4">Nucleus</location>
    </subcellularLocation>
</comment>
<evidence type="ECO:0000313" key="7">
    <source>
        <dbReference type="EMBL" id="EDP50132.1"/>
    </source>
</evidence>
<evidence type="ECO:0000256" key="2">
    <source>
        <dbReference type="ARBA" id="ARBA00008576"/>
    </source>
</evidence>
<proteinExistence type="inferred from homology"/>
<feature type="region of interest" description="Disordered" evidence="5">
    <location>
        <begin position="111"/>
        <end position="179"/>
    </location>
</feature>
<dbReference type="PANTHER" id="PTHR15818">
    <property type="entry name" value="G PATCH AND KOW-CONTAINING"/>
    <property type="match status" value="1"/>
</dbReference>
<dbReference type="GO" id="GO:0005681">
    <property type="term" value="C:spliceosomal complex"/>
    <property type="evidence" value="ECO:0007669"/>
    <property type="project" value="UniProtKB-UniRule"/>
</dbReference>
<protein>
    <recommendedName>
        <fullName evidence="4">Pre-mRNA-splicing factor</fullName>
    </recommendedName>
</protein>
<comment type="function">
    <text evidence="4">Involved in spliceosome maturation and the first step of pre-mRNA splicing.</text>
</comment>
<evidence type="ECO:0000256" key="3">
    <source>
        <dbReference type="ARBA" id="ARBA00023242"/>
    </source>
</evidence>
<feature type="domain" description="G-patch" evidence="6">
    <location>
        <begin position="261"/>
        <end position="286"/>
    </location>
</feature>
<keyword evidence="8" id="KW-1185">Reference proteome</keyword>
<dbReference type="HOGENOM" id="CLU_612662_0_0_1"/>
<keyword evidence="4" id="KW-0508">mRNA splicing</keyword>
<organism evidence="7 8">
    <name type="scientific">Aspergillus fumigatus (strain CBS 144.89 / FGSC A1163 / CEA10)</name>
    <name type="common">Neosartorya fumigata</name>
    <dbReference type="NCBI Taxonomy" id="451804"/>
    <lineage>
        <taxon>Eukaryota</taxon>
        <taxon>Fungi</taxon>
        <taxon>Dikarya</taxon>
        <taxon>Ascomycota</taxon>
        <taxon>Pezizomycotina</taxon>
        <taxon>Eurotiomycetes</taxon>
        <taxon>Eurotiomycetidae</taxon>
        <taxon>Eurotiales</taxon>
        <taxon>Aspergillaceae</taxon>
        <taxon>Aspergillus</taxon>
        <taxon>Aspergillus subgen. Fumigati</taxon>
    </lineage>
</organism>
<keyword evidence="4" id="KW-0747">Spliceosome</keyword>
<evidence type="ECO:0000256" key="5">
    <source>
        <dbReference type="SAM" id="MobiDB-lite"/>
    </source>
</evidence>
<dbReference type="AlphaFoldDB" id="B0Y5U7"/>
<dbReference type="PANTHER" id="PTHR15818:SF2">
    <property type="entry name" value="G-PATCH DOMAIN AND KOW MOTIFS-CONTAINING PROTEIN"/>
    <property type="match status" value="1"/>
</dbReference>
<name>B0Y5U7_ASPFC</name>
<feature type="compositionally biased region" description="Low complexity" evidence="5">
    <location>
        <begin position="13"/>
        <end position="28"/>
    </location>
</feature>
<sequence>MSSSESPKDGKPSSKPFSLSLSGSGSNGRSRKSAFNIPPARAAEPPSRTLARRPHRLHDDESDEEEAPPAFEDVAGFDTHTGTVLSADGRAVDKEKRELVIPVTSKNNWRDRVRANRGTRGKNLLPKEVQAMQEAERRGETAENNQETDRPSMSYGLSFAKPSQGEETKPGEDQAMKDAGPLKPQVVDERKPLTQDEIALQALIRESKGETEGRTDLVIESAKREVDESYPVRLDETGSFRVDVASRPEPATLDQYNAIPVEEFGAALLRGMGWKEGQSIGRGKYGTSATDYRSQSPRIPERRPGFLGIGAKDVSGGKGAEAELGAWGRAAMRKGARKAETQGGEGNTQGVYMPVLMRNKKTGEYITEEELTALKKEGKAKKGDDDWRERRDRNLEKSGRMDILVAETITTMTAIGLTDGGRVLHGETEVCHPVIDSPGGESTTMKTAAGETTVIIATEIETETGAIVSGIKIETGIGIERGVVTGAADIGMMIGIARDIHPLMRLAGTDVIETAIETLNGEDMMINVSENAGQCFGLDRT</sequence>
<dbReference type="InterPro" id="IPR045166">
    <property type="entry name" value="Spp2-like"/>
</dbReference>
<evidence type="ECO:0000256" key="1">
    <source>
        <dbReference type="ARBA" id="ARBA00004123"/>
    </source>
</evidence>
<feature type="compositionally biased region" description="Polar residues" evidence="5">
    <location>
        <begin position="287"/>
        <end position="297"/>
    </location>
</feature>
<dbReference type="GO" id="GO:0000398">
    <property type="term" value="P:mRNA splicing, via spliceosome"/>
    <property type="evidence" value="ECO:0007669"/>
    <property type="project" value="UniProtKB-UniRule"/>
</dbReference>
<keyword evidence="4" id="KW-0507">mRNA processing</keyword>
<feature type="compositionally biased region" description="Basic and acidic residues" evidence="5">
    <location>
        <begin position="164"/>
        <end position="176"/>
    </location>
</feature>
<dbReference type="InterPro" id="IPR026822">
    <property type="entry name" value="Spp2/MOS2_G-patch"/>
</dbReference>
<dbReference type="VEuPathDB" id="FungiDB:AFUB_064640"/>
<feature type="compositionally biased region" description="Basic and acidic residues" evidence="5">
    <location>
        <begin position="1"/>
        <end position="12"/>
    </location>
</feature>
<dbReference type="PROSITE" id="PS50174">
    <property type="entry name" value="G_PATCH"/>
    <property type="match status" value="1"/>
</dbReference>
<dbReference type="Proteomes" id="UP000001699">
    <property type="component" value="Unassembled WGS sequence"/>
</dbReference>
<feature type="region of interest" description="Disordered" evidence="5">
    <location>
        <begin position="285"/>
        <end position="312"/>
    </location>
</feature>